<proteinExistence type="inferred from homology"/>
<keyword evidence="3" id="KW-1003">Cell membrane</keyword>
<evidence type="ECO:0000256" key="3">
    <source>
        <dbReference type="ARBA" id="ARBA00022475"/>
    </source>
</evidence>
<accession>A0A3B0XMF2</accession>
<evidence type="ECO:0000256" key="4">
    <source>
        <dbReference type="ARBA" id="ARBA00022692"/>
    </source>
</evidence>
<dbReference type="GO" id="GO:0005886">
    <property type="term" value="C:plasma membrane"/>
    <property type="evidence" value="ECO:0007669"/>
    <property type="project" value="UniProtKB-SubCell"/>
</dbReference>
<evidence type="ECO:0000256" key="6">
    <source>
        <dbReference type="ARBA" id="ARBA00023136"/>
    </source>
</evidence>
<gene>
    <name evidence="9" type="ORF">MNBD_GAMMA08-2836</name>
</gene>
<keyword evidence="6 7" id="KW-0472">Membrane</keyword>
<dbReference type="Pfam" id="PF01618">
    <property type="entry name" value="MotA_ExbB"/>
    <property type="match status" value="1"/>
</dbReference>
<evidence type="ECO:0000256" key="7">
    <source>
        <dbReference type="SAM" id="Phobius"/>
    </source>
</evidence>
<dbReference type="EMBL" id="UOFH01000284">
    <property type="protein sequence ID" value="VAW64357.1"/>
    <property type="molecule type" value="Genomic_DNA"/>
</dbReference>
<feature type="transmembrane region" description="Helical" evidence="7">
    <location>
        <begin position="7"/>
        <end position="27"/>
    </location>
</feature>
<dbReference type="PANTHER" id="PTHR30625:SF11">
    <property type="entry name" value="MOTA_TOLQ_EXBB PROTON CHANNEL DOMAIN-CONTAINING PROTEIN"/>
    <property type="match status" value="1"/>
</dbReference>
<dbReference type="AlphaFoldDB" id="A0A3B0XMF2"/>
<evidence type="ECO:0000256" key="5">
    <source>
        <dbReference type="ARBA" id="ARBA00022989"/>
    </source>
</evidence>
<dbReference type="InterPro" id="IPR002898">
    <property type="entry name" value="MotA_ExbB_proton_chnl"/>
</dbReference>
<feature type="transmembrane region" description="Helical" evidence="7">
    <location>
        <begin position="106"/>
        <end position="130"/>
    </location>
</feature>
<protein>
    <submittedName>
        <fullName evidence="9">MotA/TolQ/ExbB proton channel family protein</fullName>
    </submittedName>
</protein>
<sequence>MFELVKAGGWLMFPIIAGSIIAFAIILERFWALQKSKVIPEHLVATIWHWIKEGQLERAKIEEISKQSALGKILATGLNNRHLERDRIKESIEETGRQVVHDMERFLNTLGTISAISPLLGLLGTVVGMIKVFSAITSAGGVGNAAPLAGGISQALMTTAAGLSVAIIALIFHRYFRGRVDELVVKMEEEAIKMVDVLHNNRTASTINPKSAAGKAA</sequence>
<keyword evidence="5 7" id="KW-1133">Transmembrane helix</keyword>
<evidence type="ECO:0000313" key="9">
    <source>
        <dbReference type="EMBL" id="VAW64357.1"/>
    </source>
</evidence>
<comment type="similarity">
    <text evidence="2">Belongs to the ExbB/TolQ family.</text>
</comment>
<evidence type="ECO:0000256" key="2">
    <source>
        <dbReference type="ARBA" id="ARBA00010442"/>
    </source>
</evidence>
<dbReference type="GO" id="GO:0017038">
    <property type="term" value="P:protein import"/>
    <property type="evidence" value="ECO:0007669"/>
    <property type="project" value="TreeGrafter"/>
</dbReference>
<comment type="subcellular location">
    <subcellularLocation>
        <location evidence="1">Cell membrane</location>
        <topology evidence="1">Multi-pass membrane protein</topology>
    </subcellularLocation>
</comment>
<evidence type="ECO:0000256" key="1">
    <source>
        <dbReference type="ARBA" id="ARBA00004651"/>
    </source>
</evidence>
<keyword evidence="4 7" id="KW-0812">Transmembrane</keyword>
<dbReference type="PANTHER" id="PTHR30625">
    <property type="entry name" value="PROTEIN TOLQ"/>
    <property type="match status" value="1"/>
</dbReference>
<feature type="transmembrane region" description="Helical" evidence="7">
    <location>
        <begin position="150"/>
        <end position="172"/>
    </location>
</feature>
<evidence type="ECO:0000259" key="8">
    <source>
        <dbReference type="Pfam" id="PF01618"/>
    </source>
</evidence>
<feature type="domain" description="MotA/TolQ/ExbB proton channel" evidence="8">
    <location>
        <begin position="67"/>
        <end position="188"/>
    </location>
</feature>
<dbReference type="InterPro" id="IPR050790">
    <property type="entry name" value="ExbB/TolQ_transport"/>
</dbReference>
<name>A0A3B0XMF2_9ZZZZ</name>
<reference evidence="9" key="1">
    <citation type="submission" date="2018-06" db="EMBL/GenBank/DDBJ databases">
        <authorList>
            <person name="Zhirakovskaya E."/>
        </authorList>
    </citation>
    <scope>NUCLEOTIDE SEQUENCE</scope>
</reference>
<organism evidence="9">
    <name type="scientific">hydrothermal vent metagenome</name>
    <dbReference type="NCBI Taxonomy" id="652676"/>
    <lineage>
        <taxon>unclassified sequences</taxon>
        <taxon>metagenomes</taxon>
        <taxon>ecological metagenomes</taxon>
    </lineage>
</organism>